<gene>
    <name evidence="1" type="ORF">HNR61_009184</name>
</gene>
<evidence type="ECO:0000313" key="1">
    <source>
        <dbReference type="EMBL" id="MBA8957491.1"/>
    </source>
</evidence>
<protein>
    <submittedName>
        <fullName evidence="1">Uncharacterized protein</fullName>
    </submittedName>
</protein>
<name>A0A7W3QS97_ACTNM</name>
<evidence type="ECO:0000313" key="2">
    <source>
        <dbReference type="Proteomes" id="UP000572680"/>
    </source>
</evidence>
<proteinExistence type="predicted"/>
<dbReference type="Proteomes" id="UP000572680">
    <property type="component" value="Unassembled WGS sequence"/>
</dbReference>
<organism evidence="1 2">
    <name type="scientific">Actinomadura namibiensis</name>
    <dbReference type="NCBI Taxonomy" id="182080"/>
    <lineage>
        <taxon>Bacteria</taxon>
        <taxon>Bacillati</taxon>
        <taxon>Actinomycetota</taxon>
        <taxon>Actinomycetes</taxon>
        <taxon>Streptosporangiales</taxon>
        <taxon>Thermomonosporaceae</taxon>
        <taxon>Actinomadura</taxon>
    </lineage>
</organism>
<dbReference type="AlphaFoldDB" id="A0A7W3QS97"/>
<dbReference type="RefSeq" id="WP_182849306.1">
    <property type="nucleotide sequence ID" value="NZ_BAAALP010000131.1"/>
</dbReference>
<reference evidence="1 2" key="1">
    <citation type="submission" date="2020-08" db="EMBL/GenBank/DDBJ databases">
        <title>Genomic Encyclopedia of Type Strains, Phase IV (KMG-IV): sequencing the most valuable type-strain genomes for metagenomic binning, comparative biology and taxonomic classification.</title>
        <authorList>
            <person name="Goeker M."/>
        </authorList>
    </citation>
    <scope>NUCLEOTIDE SEQUENCE [LARGE SCALE GENOMIC DNA]</scope>
    <source>
        <strain evidence="1 2">DSM 44197</strain>
    </source>
</reference>
<dbReference type="EMBL" id="JACJIA010000024">
    <property type="protein sequence ID" value="MBA8957491.1"/>
    <property type="molecule type" value="Genomic_DNA"/>
</dbReference>
<comment type="caution">
    <text evidence="1">The sequence shown here is derived from an EMBL/GenBank/DDBJ whole genome shotgun (WGS) entry which is preliminary data.</text>
</comment>
<sequence length="119" mass="13090">MTNTVTAPAVDKAHPLNEMITEMGRLDRPEYKHLVVGQKLPQLMGELHVHAWDPADELASRLALETLIDAFQTVTFVSGDLGYEDLASIAAVVHPGDVLTVSELFRLCRDLVDIHAVCD</sequence>
<keyword evidence="2" id="KW-1185">Reference proteome</keyword>
<accession>A0A7W3QS97</accession>